<evidence type="ECO:0000256" key="1">
    <source>
        <dbReference type="SAM" id="MobiDB-lite"/>
    </source>
</evidence>
<feature type="compositionally biased region" description="Polar residues" evidence="1">
    <location>
        <begin position="106"/>
        <end position="122"/>
    </location>
</feature>
<proteinExistence type="predicted"/>
<feature type="region of interest" description="Disordered" evidence="1">
    <location>
        <begin position="198"/>
        <end position="228"/>
    </location>
</feature>
<dbReference type="EMBL" id="HBIB01021404">
    <property type="protein sequence ID" value="CAE0251670.1"/>
    <property type="molecule type" value="Transcribed_RNA"/>
</dbReference>
<gene>
    <name evidence="2" type="ORF">PBIL07802_LOCUS13892</name>
    <name evidence="3" type="ORF">PBIL07802_LOCUS13894</name>
</gene>
<accession>A0A7S3DC85</accession>
<evidence type="ECO:0000313" key="3">
    <source>
        <dbReference type="EMBL" id="CAE0251670.1"/>
    </source>
</evidence>
<dbReference type="AlphaFoldDB" id="A0A7S3DC85"/>
<name>A0A7S3DC85_9EUKA</name>
<reference evidence="2" key="1">
    <citation type="submission" date="2021-01" db="EMBL/GenBank/DDBJ databases">
        <authorList>
            <person name="Corre E."/>
            <person name="Pelletier E."/>
            <person name="Niang G."/>
            <person name="Scheremetjew M."/>
            <person name="Finn R."/>
            <person name="Kale V."/>
            <person name="Holt S."/>
            <person name="Cochrane G."/>
            <person name="Meng A."/>
            <person name="Brown T."/>
            <person name="Cohen L."/>
        </authorList>
    </citation>
    <scope>NUCLEOTIDE SEQUENCE</scope>
    <source>
        <strain evidence="2">NIES-2562</strain>
    </source>
</reference>
<organism evidence="2">
    <name type="scientific">Palpitomonas bilix</name>
    <dbReference type="NCBI Taxonomy" id="652834"/>
    <lineage>
        <taxon>Eukaryota</taxon>
        <taxon>Eukaryota incertae sedis</taxon>
    </lineage>
</organism>
<dbReference type="EMBL" id="HBIB01021402">
    <property type="protein sequence ID" value="CAE0251668.1"/>
    <property type="molecule type" value="Transcribed_RNA"/>
</dbReference>
<feature type="region of interest" description="Disordered" evidence="1">
    <location>
        <begin position="100"/>
        <end position="122"/>
    </location>
</feature>
<feature type="compositionally biased region" description="Basic and acidic residues" evidence="1">
    <location>
        <begin position="213"/>
        <end position="225"/>
    </location>
</feature>
<protein>
    <submittedName>
        <fullName evidence="2">Uncharacterized protein</fullName>
    </submittedName>
</protein>
<evidence type="ECO:0000313" key="2">
    <source>
        <dbReference type="EMBL" id="CAE0251668.1"/>
    </source>
</evidence>
<sequence length="317" mass="34812">MQQSSPMDIHNDEIDSLVMASIVDSEDAVHVLAPEAEFHFDDHESDNSDSLDCPPLADRLEETNLDFALHEHSRLVPEGVTKTNELQEILSVLEVESPEHFHPHSPSVSPLRPSTSLGIGSSGDQEGLVHLDGNFHVSEAMPSRFHSLRQRSSSVQKFSCSMSSTGVKPNNGKLGSMKDINQSLKKCVMKRSASFTSVKGSPGKAVRSLTASPRDKPYEKARPTSDRFSTAFKPLPEESQEDMLHFNVPVKGGLKLNYPSSPFGVFQRKVGLDSSSSASQKETRTKVEGAFTRFVVCRVSNALVEKERPHSVQALTN</sequence>